<sequence length="431" mass="47585">MKSITLIGKRVFAIAVLAFASTLGFAQEQNWNFNADETADYAAFFKQPSAIEGKCNAEVMGIDIHRDGFSWNDMNTWKNAEGKIWHTYSATYAETLFGVCVNAAAPFNGKTSSLSWTNTEGDNKWYPVLPVVENLKGKLVLRDFKATTVHVSNTQMDTVKIAMTNAENDCYLHIRRNPFVKQIDLSGSTGKCRQLAGYRNILSDETAFVCNDCRQTEFLDWLLNLEDNCFTYSTLPLHPATGKVLGSGYKSQWNTLGGLPIGLKNDEGEYEIEVDEDIDLSAEYDVQGKLTTYTWKNEDGDVITPTSADATGWFCFGSECVGKVYRCEMQNAAYPALALNTVWVKVVDSYSTGVNKTESVKIKVGPNPVVNELSVVASDVRSIDVYSTTGACVKRANGSQTIVNVSDLTPGLYFVKVTTSTSEDIVKIIKK</sequence>
<feature type="domain" description="Secretion system C-terminal sorting" evidence="2">
    <location>
        <begin position="366"/>
        <end position="429"/>
    </location>
</feature>
<dbReference type="RefSeq" id="WP_130059868.1">
    <property type="nucleotide sequence ID" value="NZ_CP081902.1"/>
</dbReference>
<reference evidence="3 4" key="1">
    <citation type="journal article" date="2019" name="Nat. Med.">
        <title>A library of human gut bacterial isolates paired with longitudinal multiomics data enables mechanistic microbiome research.</title>
        <authorList>
            <person name="Poyet M."/>
            <person name="Groussin M."/>
            <person name="Gibbons S.M."/>
            <person name="Avila-Pacheco J."/>
            <person name="Jiang X."/>
            <person name="Kearney S.M."/>
            <person name="Perrotta A.R."/>
            <person name="Berdy B."/>
            <person name="Zhao S."/>
            <person name="Lieberman T.D."/>
            <person name="Swanson P.K."/>
            <person name="Smith M."/>
            <person name="Roesemann S."/>
            <person name="Alexander J.E."/>
            <person name="Rich S.A."/>
            <person name="Livny J."/>
            <person name="Vlamakis H."/>
            <person name="Clish C."/>
            <person name="Bullock K."/>
            <person name="Deik A."/>
            <person name="Scott J."/>
            <person name="Pierce K.A."/>
            <person name="Xavier R.J."/>
            <person name="Alm E.J."/>
        </authorList>
    </citation>
    <scope>NUCLEOTIDE SEQUENCE [LARGE SCALE GENOMIC DNA]</scope>
    <source>
        <strain evidence="3 4">BIOML-A10</strain>
    </source>
</reference>
<feature type="signal peptide" evidence="1">
    <location>
        <begin position="1"/>
        <end position="26"/>
    </location>
</feature>
<proteinExistence type="predicted"/>
<keyword evidence="1" id="KW-0732">Signal</keyword>
<accession>A0A7J4XD61</accession>
<dbReference type="NCBIfam" id="TIGR04183">
    <property type="entry name" value="Por_Secre_tail"/>
    <property type="match status" value="1"/>
</dbReference>
<protein>
    <submittedName>
        <fullName evidence="3">T9SS type A sorting domain-containing protein</fullName>
    </submittedName>
</protein>
<evidence type="ECO:0000259" key="2">
    <source>
        <dbReference type="Pfam" id="PF18962"/>
    </source>
</evidence>
<dbReference type="EMBL" id="VWMK01000029">
    <property type="protein sequence ID" value="KAA3758051.1"/>
    <property type="molecule type" value="Genomic_DNA"/>
</dbReference>
<dbReference type="InterPro" id="IPR026444">
    <property type="entry name" value="Secre_tail"/>
</dbReference>
<dbReference type="Proteomes" id="UP000422221">
    <property type="component" value="Unassembled WGS sequence"/>
</dbReference>
<dbReference type="AlphaFoldDB" id="A0A7J4XD61"/>
<organism evidence="3 4">
    <name type="scientific">Bacteroides salyersiae</name>
    <dbReference type="NCBI Taxonomy" id="291644"/>
    <lineage>
        <taxon>Bacteria</taxon>
        <taxon>Pseudomonadati</taxon>
        <taxon>Bacteroidota</taxon>
        <taxon>Bacteroidia</taxon>
        <taxon>Bacteroidales</taxon>
        <taxon>Bacteroidaceae</taxon>
        <taxon>Bacteroides</taxon>
    </lineage>
</organism>
<evidence type="ECO:0000313" key="3">
    <source>
        <dbReference type="EMBL" id="KAA3758051.1"/>
    </source>
</evidence>
<name>A0A7J4XD61_9BACE</name>
<evidence type="ECO:0000256" key="1">
    <source>
        <dbReference type="SAM" id="SignalP"/>
    </source>
</evidence>
<gene>
    <name evidence="3" type="ORF">F3F73_21305</name>
</gene>
<dbReference type="Pfam" id="PF18962">
    <property type="entry name" value="Por_Secre_tail"/>
    <property type="match status" value="1"/>
</dbReference>
<evidence type="ECO:0000313" key="4">
    <source>
        <dbReference type="Proteomes" id="UP000422221"/>
    </source>
</evidence>
<feature type="chain" id="PRO_5029747655" evidence="1">
    <location>
        <begin position="27"/>
        <end position="431"/>
    </location>
</feature>
<comment type="caution">
    <text evidence="3">The sequence shown here is derived from an EMBL/GenBank/DDBJ whole genome shotgun (WGS) entry which is preliminary data.</text>
</comment>